<name>A0A812RIN4_9DINO</name>
<dbReference type="AlphaFoldDB" id="A0A812RIN4"/>
<gene>
    <name evidence="1" type="primary">KIFC3</name>
    <name evidence="1" type="ORF">SNEC2469_LOCUS12074</name>
</gene>
<reference evidence="1" key="1">
    <citation type="submission" date="2021-02" db="EMBL/GenBank/DDBJ databases">
        <authorList>
            <person name="Dougan E. K."/>
            <person name="Rhodes N."/>
            <person name="Thang M."/>
            <person name="Chan C."/>
        </authorList>
    </citation>
    <scope>NUCLEOTIDE SEQUENCE</scope>
</reference>
<dbReference type="EMBL" id="CAJNJA010019121">
    <property type="protein sequence ID" value="CAE7439164.1"/>
    <property type="molecule type" value="Genomic_DNA"/>
</dbReference>
<evidence type="ECO:0000313" key="1">
    <source>
        <dbReference type="EMBL" id="CAE7439164.1"/>
    </source>
</evidence>
<organism evidence="1 2">
    <name type="scientific">Symbiodinium necroappetens</name>
    <dbReference type="NCBI Taxonomy" id="1628268"/>
    <lineage>
        <taxon>Eukaryota</taxon>
        <taxon>Sar</taxon>
        <taxon>Alveolata</taxon>
        <taxon>Dinophyceae</taxon>
        <taxon>Suessiales</taxon>
        <taxon>Symbiodiniaceae</taxon>
        <taxon>Symbiodinium</taxon>
    </lineage>
</organism>
<sequence length="260" mass="28380">MPAVFPHGITTAHGQSGAPSLADSCLEPADVVPCGTVHHADELEKQATSSGSNCDFVLSSCDEDRWAFKYSVARQRGEEIVILRKLLAGLSCPQVKAARPEDADVFVVPYLAGLDCFLGGHKFRCPTRENKQAAELFSLLVHYSPATRHRHLFLATADIHSLPLQLQAQPLLISHGATWGRPSGHLVSPSAVTNVVAQSDLPSRTSNSPILFWLAASPTNVYRRALVSFLEQFDASLFDPHLQSSRRMSHVPTTSLRRLP</sequence>
<evidence type="ECO:0000313" key="2">
    <source>
        <dbReference type="Proteomes" id="UP000601435"/>
    </source>
</evidence>
<dbReference type="OrthoDB" id="446387at2759"/>
<accession>A0A812RIN4</accession>
<dbReference type="Proteomes" id="UP000601435">
    <property type="component" value="Unassembled WGS sequence"/>
</dbReference>
<keyword evidence="2" id="KW-1185">Reference proteome</keyword>
<comment type="caution">
    <text evidence="1">The sequence shown here is derived from an EMBL/GenBank/DDBJ whole genome shotgun (WGS) entry which is preliminary data.</text>
</comment>
<proteinExistence type="predicted"/>
<protein>
    <submittedName>
        <fullName evidence="1">KIFC3 protein</fullName>
    </submittedName>
</protein>